<dbReference type="Gene3D" id="3.40.50.150">
    <property type="entry name" value="Vaccinia Virus protein VP39"/>
    <property type="match status" value="1"/>
</dbReference>
<name>A0A117RR87_9ACTN</name>
<dbReference type="SUPFAM" id="SSF53335">
    <property type="entry name" value="S-adenosyl-L-methionine-dependent methyltransferases"/>
    <property type="match status" value="1"/>
</dbReference>
<dbReference type="STRING" id="661399.AQJ67_09975"/>
<dbReference type="Pfam" id="PF13649">
    <property type="entry name" value="Methyltransf_25"/>
    <property type="match status" value="1"/>
</dbReference>
<dbReference type="InterPro" id="IPR041698">
    <property type="entry name" value="Methyltransf_25"/>
</dbReference>
<evidence type="ECO:0000313" key="3">
    <source>
        <dbReference type="Proteomes" id="UP000053429"/>
    </source>
</evidence>
<dbReference type="GO" id="GO:0008168">
    <property type="term" value="F:methyltransferase activity"/>
    <property type="evidence" value="ECO:0007669"/>
    <property type="project" value="UniProtKB-KW"/>
</dbReference>
<evidence type="ECO:0000259" key="1">
    <source>
        <dbReference type="Pfam" id="PF13649"/>
    </source>
</evidence>
<dbReference type="Proteomes" id="UP000053429">
    <property type="component" value="Unassembled WGS sequence"/>
</dbReference>
<evidence type="ECO:0000313" key="2">
    <source>
        <dbReference type="EMBL" id="KUO04821.1"/>
    </source>
</evidence>
<reference evidence="2 3" key="1">
    <citation type="submission" date="2015-10" db="EMBL/GenBank/DDBJ databases">
        <title>Draft genome sequence of Streptomyces caeruleatus NRRL B-24802, type strain for the species Streptomyces caeruleatus.</title>
        <authorList>
            <person name="Ruckert C."/>
            <person name="Winkler A."/>
            <person name="Kalinowski J."/>
            <person name="Kampfer P."/>
            <person name="Glaeser S."/>
        </authorList>
    </citation>
    <scope>NUCLEOTIDE SEQUENCE [LARGE SCALE GENOMIC DNA]</scope>
    <source>
        <strain evidence="2 3">NRRL B-24802</strain>
    </source>
</reference>
<keyword evidence="2" id="KW-0489">Methyltransferase</keyword>
<organism evidence="2 3">
    <name type="scientific">Streptomyces caeruleatus</name>
    <dbReference type="NCBI Taxonomy" id="661399"/>
    <lineage>
        <taxon>Bacteria</taxon>
        <taxon>Bacillati</taxon>
        <taxon>Actinomycetota</taxon>
        <taxon>Actinomycetes</taxon>
        <taxon>Kitasatosporales</taxon>
        <taxon>Streptomycetaceae</taxon>
        <taxon>Streptomyces</taxon>
    </lineage>
</organism>
<protein>
    <submittedName>
        <fullName evidence="2">Methyltransferase type 11</fullName>
    </submittedName>
</protein>
<accession>A0A117RR87</accession>
<dbReference type="RefSeq" id="WP_062717730.1">
    <property type="nucleotide sequence ID" value="NZ_KQ948926.1"/>
</dbReference>
<keyword evidence="3" id="KW-1185">Reference proteome</keyword>
<sequence length="232" mass="25667">MPDNETVNTQTWVRYGQVQLDRGYMPPVPEQMKWGFWDGVGPGTEALSSLRGRLVLALGSGPGHHAVHLARDHGALVDAVELSPTQHQRAVQHFGAVPGVQFVNADVVEHLRTAEPYETVYAIGTLACNDPHYLLPALRDGLIEGGRLVFSALHTNLHGHGPSSMVAPREEMIRIRGQKPIPVQMWVLTPQLWEDLLVDYAFRVEAIDLLRAPEADNPVVVQLIRARRAAHT</sequence>
<dbReference type="GO" id="GO:0032259">
    <property type="term" value="P:methylation"/>
    <property type="evidence" value="ECO:0007669"/>
    <property type="project" value="UniProtKB-KW"/>
</dbReference>
<proteinExistence type="predicted"/>
<dbReference type="InterPro" id="IPR029063">
    <property type="entry name" value="SAM-dependent_MTases_sf"/>
</dbReference>
<dbReference type="AlphaFoldDB" id="A0A117RR87"/>
<comment type="caution">
    <text evidence="2">The sequence shown here is derived from an EMBL/GenBank/DDBJ whole genome shotgun (WGS) entry which is preliminary data.</text>
</comment>
<dbReference type="CDD" id="cd02440">
    <property type="entry name" value="AdoMet_MTases"/>
    <property type="match status" value="1"/>
</dbReference>
<gene>
    <name evidence="2" type="ORF">AQJ67_09975</name>
</gene>
<dbReference type="EMBL" id="LMWY01000010">
    <property type="protein sequence ID" value="KUO04821.1"/>
    <property type="molecule type" value="Genomic_DNA"/>
</dbReference>
<keyword evidence="2" id="KW-0808">Transferase</keyword>
<feature type="domain" description="Methyltransferase" evidence="1">
    <location>
        <begin position="55"/>
        <end position="136"/>
    </location>
</feature>
<dbReference type="OrthoDB" id="4035289at2"/>